<dbReference type="InterPro" id="IPR052359">
    <property type="entry name" value="HTH-type_reg/antitoxin"/>
</dbReference>
<organism evidence="5 6">
    <name type="scientific">Agitococcus lubricus</name>
    <dbReference type="NCBI Taxonomy" id="1077255"/>
    <lineage>
        <taxon>Bacteria</taxon>
        <taxon>Pseudomonadati</taxon>
        <taxon>Pseudomonadota</taxon>
        <taxon>Gammaproteobacteria</taxon>
        <taxon>Moraxellales</taxon>
        <taxon>Moraxellaceae</taxon>
        <taxon>Agitococcus</taxon>
    </lineage>
</organism>
<dbReference type="EMBL" id="QAON01000036">
    <property type="protein sequence ID" value="PTQ86692.1"/>
    <property type="molecule type" value="Genomic_DNA"/>
</dbReference>
<evidence type="ECO:0000259" key="4">
    <source>
        <dbReference type="PROSITE" id="PS50943"/>
    </source>
</evidence>
<dbReference type="InterPro" id="IPR010982">
    <property type="entry name" value="Lambda_DNA-bd_dom_sf"/>
</dbReference>
<evidence type="ECO:0000313" key="5">
    <source>
        <dbReference type="EMBL" id="PTQ86692.1"/>
    </source>
</evidence>
<dbReference type="Pfam" id="PF01381">
    <property type="entry name" value="HTH_3"/>
    <property type="match status" value="1"/>
</dbReference>
<evidence type="ECO:0000313" key="6">
    <source>
        <dbReference type="Proteomes" id="UP000244223"/>
    </source>
</evidence>
<name>A0A2T5ISA5_9GAMM</name>
<proteinExistence type="predicted"/>
<sequence>MDAEMTKFTEDLLQSVREMKADIRARETKVNISDVIEARHKVGLSQQQFANVLHISKRTLQDWEQGRRQPSGAAQTLIRIALSRPDVIMEVMA</sequence>
<dbReference type="GO" id="GO:0003677">
    <property type="term" value="F:DNA binding"/>
    <property type="evidence" value="ECO:0007669"/>
    <property type="project" value="UniProtKB-KW"/>
</dbReference>
<protein>
    <submittedName>
        <fullName evidence="5">Xre family transcriptional regulator</fullName>
    </submittedName>
</protein>
<evidence type="ECO:0000256" key="1">
    <source>
        <dbReference type="ARBA" id="ARBA00023015"/>
    </source>
</evidence>
<evidence type="ECO:0000256" key="2">
    <source>
        <dbReference type="ARBA" id="ARBA00023125"/>
    </source>
</evidence>
<keyword evidence="2" id="KW-0238">DNA-binding</keyword>
<dbReference type="SUPFAM" id="SSF47413">
    <property type="entry name" value="lambda repressor-like DNA-binding domains"/>
    <property type="match status" value="1"/>
</dbReference>
<dbReference type="AlphaFoldDB" id="A0A2T5ISA5"/>
<dbReference type="OrthoDB" id="9813152at2"/>
<keyword evidence="6" id="KW-1185">Reference proteome</keyword>
<gene>
    <name evidence="5" type="ORF">C8N29_1365</name>
</gene>
<accession>A0A2T5ISA5</accession>
<evidence type="ECO:0000256" key="3">
    <source>
        <dbReference type="ARBA" id="ARBA00023163"/>
    </source>
</evidence>
<dbReference type="PANTHER" id="PTHR36511:SF4">
    <property type="entry name" value="ANTITOXIN MQSA"/>
    <property type="match status" value="1"/>
</dbReference>
<dbReference type="CDD" id="cd00093">
    <property type="entry name" value="HTH_XRE"/>
    <property type="match status" value="1"/>
</dbReference>
<dbReference type="Proteomes" id="UP000244223">
    <property type="component" value="Unassembled WGS sequence"/>
</dbReference>
<dbReference type="PROSITE" id="PS50943">
    <property type="entry name" value="HTH_CROC1"/>
    <property type="match status" value="1"/>
</dbReference>
<dbReference type="RefSeq" id="WP_107867069.1">
    <property type="nucleotide sequence ID" value="NZ_QAON01000036.1"/>
</dbReference>
<keyword evidence="1" id="KW-0805">Transcription regulation</keyword>
<reference evidence="5 6" key="1">
    <citation type="submission" date="2018-04" db="EMBL/GenBank/DDBJ databases">
        <title>Genomic Encyclopedia of Archaeal and Bacterial Type Strains, Phase II (KMG-II): from individual species to whole genera.</title>
        <authorList>
            <person name="Goeker M."/>
        </authorList>
    </citation>
    <scope>NUCLEOTIDE SEQUENCE [LARGE SCALE GENOMIC DNA]</scope>
    <source>
        <strain evidence="5 6">DSM 5822</strain>
    </source>
</reference>
<feature type="domain" description="HTH cro/C1-type" evidence="4">
    <location>
        <begin position="35"/>
        <end position="71"/>
    </location>
</feature>
<dbReference type="InterPro" id="IPR001387">
    <property type="entry name" value="Cro/C1-type_HTH"/>
</dbReference>
<dbReference type="PANTHER" id="PTHR36511">
    <property type="entry name" value="MERR FAMILY BACTERIAL REGULATORY PROTEIN"/>
    <property type="match status" value="1"/>
</dbReference>
<comment type="caution">
    <text evidence="5">The sequence shown here is derived from an EMBL/GenBank/DDBJ whole genome shotgun (WGS) entry which is preliminary data.</text>
</comment>
<keyword evidence="3" id="KW-0804">Transcription</keyword>
<dbReference type="Gene3D" id="1.10.260.40">
    <property type="entry name" value="lambda repressor-like DNA-binding domains"/>
    <property type="match status" value="1"/>
</dbReference>